<evidence type="ECO:0000313" key="9">
    <source>
        <dbReference type="EMBL" id="KWR53823.1"/>
    </source>
</evidence>
<dbReference type="GO" id="GO:0005886">
    <property type="term" value="C:plasma membrane"/>
    <property type="evidence" value="ECO:0007669"/>
    <property type="project" value="UniProtKB-SubCell"/>
</dbReference>
<proteinExistence type="inferred from homology"/>
<dbReference type="Proteomes" id="UP000056419">
    <property type="component" value="Unassembled WGS sequence"/>
</dbReference>
<dbReference type="InterPro" id="IPR050250">
    <property type="entry name" value="Macrolide_Exporter_MacB"/>
</dbReference>
<keyword evidence="2" id="KW-1003">Cell membrane</keyword>
<reference evidence="9 10" key="1">
    <citation type="journal article" date="2016" name="BMC Genomics">
        <title>Type VI secretion systems of human gut Bacteroidales segregate into three genetic architectures, two of which are contained on mobile genetic elements.</title>
        <authorList>
            <person name="Coyne M.J."/>
            <person name="Roelofs K.G."/>
            <person name="Comstock L.E."/>
        </authorList>
    </citation>
    <scope>NUCLEOTIDE SEQUENCE [LARGE SCALE GENOMIC DNA]</scope>
    <source>
        <strain evidence="9 10">CL09T03C01</strain>
    </source>
</reference>
<protein>
    <submittedName>
        <fullName evidence="9">ABC-type antimicrobial peptide transport system, permease component</fullName>
    </submittedName>
</protein>
<dbReference type="InterPro" id="IPR003838">
    <property type="entry name" value="ABC3_permease_C"/>
</dbReference>
<feature type="transmembrane region" description="Helical" evidence="7">
    <location>
        <begin position="21"/>
        <end position="40"/>
    </location>
</feature>
<evidence type="ECO:0000256" key="3">
    <source>
        <dbReference type="ARBA" id="ARBA00022692"/>
    </source>
</evidence>
<evidence type="ECO:0000256" key="2">
    <source>
        <dbReference type="ARBA" id="ARBA00022475"/>
    </source>
</evidence>
<keyword evidence="4 7" id="KW-1133">Transmembrane helix</keyword>
<dbReference type="AlphaFoldDB" id="A0A108T5H7"/>
<evidence type="ECO:0000313" key="10">
    <source>
        <dbReference type="Proteomes" id="UP000056419"/>
    </source>
</evidence>
<sequence length="425" mass="48562">MKFIVHNLRMIRARLRSNGWVFAELFLVFIVMWFLCDSLGCLKYTFYRPLGYNIDHVYQLSMIKGGESRDSSMTNADKYLGILQKLEREPAVEVAALSYWSLPMSGNNSYNSLAVQDTIGCELRIINATGGYTRVFRMKEDAKRPFAAMPVRGDVTSGNYVMLSEGAADYYKERVPGFSLDTPLSWYGDSANVVIQCGMIGSFRSYRYGADAEWAFRRIDENVIRTELRDDGAQIVFRVRENMDSPDYRSKFLKEIAPHLDTDNMFIADVVPYTEQQYQFEVMKGDVDKVNTQTVVVVFLLVNVFLGLIGTFWFRTRRRRNEIALRLAMGSTKKQIFCLLMGEGLLLLTLVTLPAMIVCYNVGIAEFTMGHTELITTWPVKWSFLRFLLGSLGAWLLIALMVVIGIWFPARQAIKIQPAEALHEE</sequence>
<dbReference type="STRING" id="46506.AA415_02379"/>
<feature type="transmembrane region" description="Helical" evidence="7">
    <location>
        <begin position="295"/>
        <end position="315"/>
    </location>
</feature>
<evidence type="ECO:0000259" key="8">
    <source>
        <dbReference type="Pfam" id="PF02687"/>
    </source>
</evidence>
<evidence type="ECO:0000256" key="4">
    <source>
        <dbReference type="ARBA" id="ARBA00022989"/>
    </source>
</evidence>
<evidence type="ECO:0000256" key="6">
    <source>
        <dbReference type="ARBA" id="ARBA00038076"/>
    </source>
</evidence>
<dbReference type="EMBL" id="LRGC01000011">
    <property type="protein sequence ID" value="KWR53823.1"/>
    <property type="molecule type" value="Genomic_DNA"/>
</dbReference>
<dbReference type="RefSeq" id="WP_060386131.1">
    <property type="nucleotide sequence ID" value="NZ_LRGC01000011.1"/>
</dbReference>
<dbReference type="PATRIC" id="fig|46506.5.peg.2552"/>
<evidence type="ECO:0000256" key="1">
    <source>
        <dbReference type="ARBA" id="ARBA00004651"/>
    </source>
</evidence>
<keyword evidence="5 7" id="KW-0472">Membrane</keyword>
<comment type="caution">
    <text evidence="9">The sequence shown here is derived from an EMBL/GenBank/DDBJ whole genome shotgun (WGS) entry which is preliminary data.</text>
</comment>
<gene>
    <name evidence="9" type="primary">salY</name>
    <name evidence="9" type="ORF">AA415_02379</name>
</gene>
<accession>A0A108T5H7</accession>
<evidence type="ECO:0000256" key="7">
    <source>
        <dbReference type="SAM" id="Phobius"/>
    </source>
</evidence>
<keyword evidence="10" id="KW-1185">Reference proteome</keyword>
<organism evidence="9 10">
    <name type="scientific">Bacteroides stercoris</name>
    <dbReference type="NCBI Taxonomy" id="46506"/>
    <lineage>
        <taxon>Bacteria</taxon>
        <taxon>Pseudomonadati</taxon>
        <taxon>Bacteroidota</taxon>
        <taxon>Bacteroidia</taxon>
        <taxon>Bacteroidales</taxon>
        <taxon>Bacteroidaceae</taxon>
        <taxon>Bacteroides</taxon>
    </lineage>
</organism>
<dbReference type="PANTHER" id="PTHR30572">
    <property type="entry name" value="MEMBRANE COMPONENT OF TRANSPORTER-RELATED"/>
    <property type="match status" value="1"/>
</dbReference>
<feature type="domain" description="ABC3 transporter permease C-terminal" evidence="8">
    <location>
        <begin position="295"/>
        <end position="417"/>
    </location>
</feature>
<comment type="similarity">
    <text evidence="6">Belongs to the ABC-4 integral membrane protein family.</text>
</comment>
<comment type="subcellular location">
    <subcellularLocation>
        <location evidence="1">Cell membrane</location>
        <topology evidence="1">Multi-pass membrane protein</topology>
    </subcellularLocation>
</comment>
<dbReference type="PANTHER" id="PTHR30572:SF4">
    <property type="entry name" value="ABC TRANSPORTER PERMEASE YTRF"/>
    <property type="match status" value="1"/>
</dbReference>
<dbReference type="Pfam" id="PF02687">
    <property type="entry name" value="FtsX"/>
    <property type="match status" value="1"/>
</dbReference>
<evidence type="ECO:0000256" key="5">
    <source>
        <dbReference type="ARBA" id="ARBA00023136"/>
    </source>
</evidence>
<keyword evidence="3 7" id="KW-0812">Transmembrane</keyword>
<dbReference type="GO" id="GO:0022857">
    <property type="term" value="F:transmembrane transporter activity"/>
    <property type="evidence" value="ECO:0007669"/>
    <property type="project" value="TreeGrafter"/>
</dbReference>
<feature type="transmembrane region" description="Helical" evidence="7">
    <location>
        <begin position="336"/>
        <end position="364"/>
    </location>
</feature>
<feature type="transmembrane region" description="Helical" evidence="7">
    <location>
        <begin position="384"/>
        <end position="408"/>
    </location>
</feature>
<name>A0A108T5H7_BACSE</name>